<dbReference type="InterPro" id="IPR000182">
    <property type="entry name" value="GNAT_dom"/>
</dbReference>
<dbReference type="PANTHER" id="PTHR43792">
    <property type="entry name" value="GNAT FAMILY, PUTATIVE (AFU_ORTHOLOGUE AFUA_3G00765)-RELATED-RELATED"/>
    <property type="match status" value="1"/>
</dbReference>
<dbReference type="SUPFAM" id="SSF55729">
    <property type="entry name" value="Acyl-CoA N-acyltransferases (Nat)"/>
    <property type="match status" value="1"/>
</dbReference>
<reference evidence="2 3" key="1">
    <citation type="journal article" date="2024" name="Curr. Microbiol.">
        <title>Luteibacter sahnii sp. nov., A Novel Yellow-Colored Xanthomonadin Pigment Producing Probiotic Bacterium from Healthy Rice Seed Microbiome.</title>
        <authorList>
            <person name="Jaiswal G."/>
            <person name="Rana R."/>
            <person name="Nayak P.K."/>
            <person name="Chouhan R."/>
            <person name="Gandhi S.G."/>
            <person name="Patel H.K."/>
            <person name="Patil P.B."/>
        </authorList>
    </citation>
    <scope>NUCLEOTIDE SEQUENCE [LARGE SCALE GENOMIC DNA]</scope>
    <source>
        <strain evidence="2 3">PPL201</strain>
    </source>
</reference>
<dbReference type="PANTHER" id="PTHR43792:SF1">
    <property type="entry name" value="N-ACETYLTRANSFERASE DOMAIN-CONTAINING PROTEIN"/>
    <property type="match status" value="1"/>
</dbReference>
<comment type="caution">
    <text evidence="2">The sequence shown here is derived from an EMBL/GenBank/DDBJ whole genome shotgun (WGS) entry which is preliminary data.</text>
</comment>
<dbReference type="Pfam" id="PF13302">
    <property type="entry name" value="Acetyltransf_3"/>
    <property type="match status" value="1"/>
</dbReference>
<evidence type="ECO:0000259" key="1">
    <source>
        <dbReference type="Pfam" id="PF13302"/>
    </source>
</evidence>
<evidence type="ECO:0000313" key="3">
    <source>
        <dbReference type="Proteomes" id="UP001528850"/>
    </source>
</evidence>
<dbReference type="RefSeq" id="WP_320551882.1">
    <property type="nucleotide sequence ID" value="NZ_JAQLOK010000004.1"/>
</dbReference>
<sequence length="169" mass="19075">MIETDRLTLSIPTIDDFEPFHAILSQPEVYRFIGAGPSPRPESWVRFLRSVGHWSLYGYGLFAIRNKATGEYVGETGTAHFERDLGTDFDPYPESAWLLGANSHGKGYATEAAEAALGWFLRLKGQQRTVCIIDPLNIGSLRVAEKLGYRPINERDYREKPVIAFERVP</sequence>
<proteinExistence type="predicted"/>
<gene>
    <name evidence="2" type="ORF">P3W24_13310</name>
</gene>
<dbReference type="Proteomes" id="UP001528850">
    <property type="component" value="Unassembled WGS sequence"/>
</dbReference>
<dbReference type="Gene3D" id="3.40.630.30">
    <property type="match status" value="1"/>
</dbReference>
<accession>A0ABT6BCU7</accession>
<dbReference type="InterPro" id="IPR051531">
    <property type="entry name" value="N-acetyltransferase"/>
</dbReference>
<dbReference type="InterPro" id="IPR016181">
    <property type="entry name" value="Acyl_CoA_acyltransferase"/>
</dbReference>
<evidence type="ECO:0000313" key="2">
    <source>
        <dbReference type="EMBL" id="MDF4025950.1"/>
    </source>
</evidence>
<organism evidence="2 3">
    <name type="scientific">Luteibacter sahnii</name>
    <dbReference type="NCBI Taxonomy" id="3021977"/>
    <lineage>
        <taxon>Bacteria</taxon>
        <taxon>Pseudomonadati</taxon>
        <taxon>Pseudomonadota</taxon>
        <taxon>Gammaproteobacteria</taxon>
        <taxon>Lysobacterales</taxon>
        <taxon>Rhodanobacteraceae</taxon>
        <taxon>Luteibacter</taxon>
    </lineage>
</organism>
<keyword evidence="3" id="KW-1185">Reference proteome</keyword>
<protein>
    <submittedName>
        <fullName evidence="2">GNAT family N-acetyltransferase</fullName>
    </submittedName>
</protein>
<dbReference type="EMBL" id="JARJJS010000003">
    <property type="protein sequence ID" value="MDF4025950.1"/>
    <property type="molecule type" value="Genomic_DNA"/>
</dbReference>
<feature type="domain" description="N-acetyltransferase" evidence="1">
    <location>
        <begin position="6"/>
        <end position="150"/>
    </location>
</feature>
<name>A0ABT6BCU7_9GAMM</name>